<dbReference type="InterPro" id="IPR001506">
    <property type="entry name" value="Peptidase_M12A"/>
</dbReference>
<feature type="region of interest" description="Disordered" evidence="7">
    <location>
        <begin position="94"/>
        <end position="119"/>
    </location>
</feature>
<evidence type="ECO:0000256" key="6">
    <source>
        <dbReference type="PROSITE-ProRule" id="PRU01211"/>
    </source>
</evidence>
<dbReference type="EMBL" id="JAUTBA010000001">
    <property type="protein sequence ID" value="MDQ1149249.1"/>
    <property type="molecule type" value="Genomic_DNA"/>
</dbReference>
<evidence type="ECO:0000256" key="4">
    <source>
        <dbReference type="ARBA" id="ARBA00022833"/>
    </source>
</evidence>
<dbReference type="SMART" id="SM00235">
    <property type="entry name" value="ZnMc"/>
    <property type="match status" value="1"/>
</dbReference>
<dbReference type="PANTHER" id="PTHR10127:SF780">
    <property type="entry name" value="METALLOENDOPEPTIDASE"/>
    <property type="match status" value="1"/>
</dbReference>
<reference evidence="10 11" key="1">
    <citation type="submission" date="2023-07" db="EMBL/GenBank/DDBJ databases">
        <title>Functional and genomic diversity of the sorghum phyllosphere microbiome.</title>
        <authorList>
            <person name="Shade A."/>
        </authorList>
    </citation>
    <scope>NUCLEOTIDE SEQUENCE [LARGE SCALE GENOMIC DNA]</scope>
    <source>
        <strain evidence="10 11">SORGH_AS_0892</strain>
    </source>
</reference>
<feature type="chain" id="PRO_5047100273" description="Peptidase M12A domain-containing protein" evidence="8">
    <location>
        <begin position="29"/>
        <end position="406"/>
    </location>
</feature>
<keyword evidence="5 6" id="KW-0482">Metalloprotease</keyword>
<feature type="domain" description="Peptidase M12A" evidence="9">
    <location>
        <begin position="116"/>
        <end position="352"/>
    </location>
</feature>
<keyword evidence="4 6" id="KW-0862">Zinc</keyword>
<keyword evidence="3 6" id="KW-0378">Hydrolase</keyword>
<evidence type="ECO:0000256" key="1">
    <source>
        <dbReference type="ARBA" id="ARBA00022670"/>
    </source>
</evidence>
<evidence type="ECO:0000313" key="11">
    <source>
        <dbReference type="Proteomes" id="UP001244640"/>
    </source>
</evidence>
<keyword evidence="1 6" id="KW-0645">Protease</keyword>
<protein>
    <recommendedName>
        <fullName evidence="9">Peptidase M12A domain-containing protein</fullName>
    </recommendedName>
</protein>
<evidence type="ECO:0000256" key="5">
    <source>
        <dbReference type="ARBA" id="ARBA00023049"/>
    </source>
</evidence>
<evidence type="ECO:0000256" key="3">
    <source>
        <dbReference type="ARBA" id="ARBA00022801"/>
    </source>
</evidence>
<name>A0ABU0U2R6_9SPHI</name>
<evidence type="ECO:0000259" key="9">
    <source>
        <dbReference type="PROSITE" id="PS51864"/>
    </source>
</evidence>
<feature type="binding site" evidence="6">
    <location>
        <position position="257"/>
    </location>
    <ligand>
        <name>Zn(2+)</name>
        <dbReference type="ChEBI" id="CHEBI:29105"/>
        <note>catalytic</note>
    </ligand>
</feature>
<evidence type="ECO:0000256" key="8">
    <source>
        <dbReference type="SAM" id="SignalP"/>
    </source>
</evidence>
<dbReference type="Proteomes" id="UP001244640">
    <property type="component" value="Unassembled WGS sequence"/>
</dbReference>
<evidence type="ECO:0000313" key="10">
    <source>
        <dbReference type="EMBL" id="MDQ1149249.1"/>
    </source>
</evidence>
<dbReference type="PROSITE" id="PS51257">
    <property type="entry name" value="PROKAR_LIPOPROTEIN"/>
    <property type="match status" value="1"/>
</dbReference>
<keyword evidence="2 6" id="KW-0479">Metal-binding</keyword>
<dbReference type="InterPro" id="IPR006026">
    <property type="entry name" value="Peptidase_Metallo"/>
</dbReference>
<dbReference type="SUPFAM" id="SSF55486">
    <property type="entry name" value="Metalloproteases ('zincins'), catalytic domain"/>
    <property type="match status" value="1"/>
</dbReference>
<gene>
    <name evidence="10" type="ORF">QE382_001233</name>
</gene>
<feature type="active site" evidence="6">
    <location>
        <position position="248"/>
    </location>
</feature>
<evidence type="ECO:0000256" key="7">
    <source>
        <dbReference type="SAM" id="MobiDB-lite"/>
    </source>
</evidence>
<evidence type="ECO:0000256" key="2">
    <source>
        <dbReference type="ARBA" id="ARBA00022723"/>
    </source>
</evidence>
<accession>A0ABU0U2R6</accession>
<dbReference type="PROSITE" id="PS51864">
    <property type="entry name" value="ASTACIN"/>
    <property type="match status" value="1"/>
</dbReference>
<keyword evidence="11" id="KW-1185">Reference proteome</keyword>
<organism evidence="10 11">
    <name type="scientific">Sphingobacterium zeae</name>
    <dbReference type="NCBI Taxonomy" id="1776859"/>
    <lineage>
        <taxon>Bacteria</taxon>
        <taxon>Pseudomonadati</taxon>
        <taxon>Bacteroidota</taxon>
        <taxon>Sphingobacteriia</taxon>
        <taxon>Sphingobacteriales</taxon>
        <taxon>Sphingobacteriaceae</taxon>
        <taxon>Sphingobacterium</taxon>
    </lineage>
</organism>
<feature type="binding site" evidence="6">
    <location>
        <position position="251"/>
    </location>
    <ligand>
        <name>Zn(2+)</name>
        <dbReference type="ChEBI" id="CHEBI:29105"/>
        <note>catalytic</note>
    </ligand>
</feature>
<proteinExistence type="predicted"/>
<dbReference type="Pfam" id="PF01400">
    <property type="entry name" value="Astacin"/>
    <property type="match status" value="1"/>
</dbReference>
<feature type="binding site" evidence="6">
    <location>
        <position position="247"/>
    </location>
    <ligand>
        <name>Zn(2+)</name>
        <dbReference type="ChEBI" id="CHEBI:29105"/>
        <note>catalytic</note>
    </ligand>
</feature>
<dbReference type="InterPro" id="IPR024079">
    <property type="entry name" value="MetalloPept_cat_dom_sf"/>
</dbReference>
<comment type="cofactor">
    <cofactor evidence="6">
        <name>Zn(2+)</name>
        <dbReference type="ChEBI" id="CHEBI:29105"/>
    </cofactor>
    <text evidence="6">Binds 1 zinc ion per subunit.</text>
</comment>
<comment type="caution">
    <text evidence="6">Lacks conserved residue(s) required for the propagation of feature annotation.</text>
</comment>
<dbReference type="Gene3D" id="3.40.390.10">
    <property type="entry name" value="Collagenase (Catalytic Domain)"/>
    <property type="match status" value="1"/>
</dbReference>
<dbReference type="RefSeq" id="WP_307185118.1">
    <property type="nucleotide sequence ID" value="NZ_JAUTBA010000001.1"/>
</dbReference>
<dbReference type="PANTHER" id="PTHR10127">
    <property type="entry name" value="DISCOIDIN, CUB, EGF, LAMININ , AND ZINC METALLOPROTEASE DOMAIN CONTAINING"/>
    <property type="match status" value="1"/>
</dbReference>
<keyword evidence="8" id="KW-0732">Signal</keyword>
<feature type="signal peptide" evidence="8">
    <location>
        <begin position="1"/>
        <end position="28"/>
    </location>
</feature>
<comment type="caution">
    <text evidence="10">The sequence shown here is derived from an EMBL/GenBank/DDBJ whole genome shotgun (WGS) entry which is preliminary data.</text>
</comment>
<sequence>MIRKTLNLKTLSLLMIALLLSCSKDKIADQPKHIQEIAKRAKGEFITLESGATVEKRGENYFIEGDILLTPSQFELIKTNNSFEAVAKEDLDQPYQNASPASSGRLFRTNPNTKSVGVHPNENRMWAMVRYTVNSNVSAGARLAISAAIQHIESTTNIRFYNATGQPTYDSQWGFYYPYIEFFHGTSTNPSAWNAEGNWSTVGRWDAVKNPATQGRGDAGQWLSLQQDESMGPFLPPFSVPMGVVAHEIMHAIGLYHEHTRPDRDNTITVHPDRCRLTGDDYKANFDKRTGNYFMFGSSVDLNSIMMYGMTDFAKDANFPVITLNAGGTYPVNRTALSDLDRSYANYFYLPYIARSDVYRELAPTVYKSDNTVMTAQERSSLQAYLNNGNPNPPNCCRLTNNHTNL</sequence>